<dbReference type="Gene3D" id="3.90.220.20">
    <property type="entry name" value="DNA methylase specificity domains"/>
    <property type="match status" value="1"/>
</dbReference>
<name>A0A7D3VX83_ACTVE</name>
<reference evidence="3 4" key="1">
    <citation type="submission" date="2020-05" db="EMBL/GenBank/DDBJ databases">
        <title>Actinomadura verrucosospora NRRL-B18236 (PFL_A860) Genome sequencing and assembly.</title>
        <authorList>
            <person name="Samborskyy M."/>
        </authorList>
    </citation>
    <scope>NUCLEOTIDE SEQUENCE [LARGE SCALE GENOMIC DNA]</scope>
    <source>
        <strain evidence="3 4">NRRL:B18236</strain>
    </source>
</reference>
<organism evidence="3 4">
    <name type="scientific">Actinomadura verrucosospora</name>
    <dbReference type="NCBI Taxonomy" id="46165"/>
    <lineage>
        <taxon>Bacteria</taxon>
        <taxon>Bacillati</taxon>
        <taxon>Actinomycetota</taxon>
        <taxon>Actinomycetes</taxon>
        <taxon>Streptosporangiales</taxon>
        <taxon>Thermomonosporaceae</taxon>
        <taxon>Actinomadura</taxon>
    </lineage>
</organism>
<dbReference type="REBASE" id="386402">
    <property type="entry name" value="S.Ave18236ORF7227P"/>
</dbReference>
<dbReference type="GO" id="GO:0003677">
    <property type="term" value="F:DNA binding"/>
    <property type="evidence" value="ECO:0007669"/>
    <property type="project" value="UniProtKB-KW"/>
</dbReference>
<dbReference type="SUPFAM" id="SSF116734">
    <property type="entry name" value="DNA methylase specificity domain"/>
    <property type="match status" value="1"/>
</dbReference>
<keyword evidence="1" id="KW-0680">Restriction system</keyword>
<gene>
    <name evidence="3" type="ORF">ACTIVE_7225</name>
</gene>
<keyword evidence="2" id="KW-0238">DNA-binding</keyword>
<accession>A0A7D3VX83</accession>
<dbReference type="EMBL" id="CP053892">
    <property type="protein sequence ID" value="QKG25573.1"/>
    <property type="molecule type" value="Genomic_DNA"/>
</dbReference>
<evidence type="ECO:0000256" key="1">
    <source>
        <dbReference type="ARBA" id="ARBA00022747"/>
    </source>
</evidence>
<sequence length="152" mass="17016">MRPEGRWISPKRAPSGIFAPDEAVLVSAQGSPGETDTLGRAIFVTGSWTKNAYTQHFLRVVSGDSSVSGAYLFAFLRSEAAFRMLRATCVGSIQQDLHARLRREIPVPLCTPEDRQRISETVRQAYRWRDEADMKEDEAFTLLDAAVREAAR</sequence>
<evidence type="ECO:0000313" key="4">
    <source>
        <dbReference type="Proteomes" id="UP000501240"/>
    </source>
</evidence>
<dbReference type="Proteomes" id="UP000501240">
    <property type="component" value="Chromosome"/>
</dbReference>
<proteinExistence type="predicted"/>
<evidence type="ECO:0000313" key="3">
    <source>
        <dbReference type="EMBL" id="QKG25573.1"/>
    </source>
</evidence>
<protein>
    <submittedName>
        <fullName evidence="3">Type I restriction modification DNA specificity protein</fullName>
    </submittedName>
</protein>
<dbReference type="AlphaFoldDB" id="A0A7D3VX83"/>
<dbReference type="GO" id="GO:0009307">
    <property type="term" value="P:DNA restriction-modification system"/>
    <property type="evidence" value="ECO:0007669"/>
    <property type="project" value="UniProtKB-KW"/>
</dbReference>
<keyword evidence="4" id="KW-1185">Reference proteome</keyword>
<evidence type="ECO:0000256" key="2">
    <source>
        <dbReference type="ARBA" id="ARBA00023125"/>
    </source>
</evidence>
<dbReference type="InterPro" id="IPR044946">
    <property type="entry name" value="Restrct_endonuc_typeI_TRD_sf"/>
</dbReference>